<gene>
    <name evidence="1" type="ORF">Vsou_04590</name>
</gene>
<organism evidence="1 2">
    <name type="scientific">Vulcanisaeta souniana JCM 11219</name>
    <dbReference type="NCBI Taxonomy" id="1293586"/>
    <lineage>
        <taxon>Archaea</taxon>
        <taxon>Thermoproteota</taxon>
        <taxon>Thermoprotei</taxon>
        <taxon>Thermoproteales</taxon>
        <taxon>Thermoproteaceae</taxon>
        <taxon>Vulcanisaeta</taxon>
    </lineage>
</organism>
<evidence type="ECO:0000313" key="2">
    <source>
        <dbReference type="Proteomes" id="UP001060771"/>
    </source>
</evidence>
<dbReference type="Proteomes" id="UP001060771">
    <property type="component" value="Chromosome"/>
</dbReference>
<sequence length="75" mass="8538">MANGMSSNNPTEIPVELRPVLEMTYEGNTAHIKCKYVDRDGKECGALFFNLNDAVRHLITHDNKYRKFLSHLSNA</sequence>
<name>A0ABM8BK51_9CREN</name>
<dbReference type="EMBL" id="AP026830">
    <property type="protein sequence ID" value="BDR91366.1"/>
    <property type="molecule type" value="Genomic_DNA"/>
</dbReference>
<keyword evidence="2" id="KW-1185">Reference proteome</keyword>
<proteinExistence type="predicted"/>
<protein>
    <recommendedName>
        <fullName evidence="3">C2H2-type domain-containing protein</fullName>
    </recommendedName>
</protein>
<accession>A0ABM8BK51</accession>
<evidence type="ECO:0008006" key="3">
    <source>
        <dbReference type="Google" id="ProtNLM"/>
    </source>
</evidence>
<reference evidence="2" key="1">
    <citation type="submission" date="2022-09" db="EMBL/GenBank/DDBJ databases">
        <title>Complete genome sequence of Vulcanisaeta souniana.</title>
        <authorList>
            <person name="Kato S."/>
            <person name="Itoh T."/>
            <person name="Ohkuma M."/>
        </authorList>
    </citation>
    <scope>NUCLEOTIDE SEQUENCE [LARGE SCALE GENOMIC DNA]</scope>
    <source>
        <strain evidence="2">JCM 11219</strain>
    </source>
</reference>
<evidence type="ECO:0000313" key="1">
    <source>
        <dbReference type="EMBL" id="BDR91366.1"/>
    </source>
</evidence>